<dbReference type="Pfam" id="PF08327">
    <property type="entry name" value="AHSA1"/>
    <property type="match status" value="1"/>
</dbReference>
<protein>
    <submittedName>
        <fullName evidence="3">Uncharacterized conserved protein YndB, AHSA1/START domain</fullName>
    </submittedName>
</protein>
<gene>
    <name evidence="3" type="ORF">SAMN05443144_1528</name>
</gene>
<dbReference type="Gene3D" id="3.30.530.20">
    <property type="match status" value="1"/>
</dbReference>
<evidence type="ECO:0000313" key="3">
    <source>
        <dbReference type="EMBL" id="SHG73059.1"/>
    </source>
</evidence>
<dbReference type="STRING" id="1194090.SAMN05443144_1528"/>
<name>A0A1M5M7X0_9BACT</name>
<dbReference type="AlphaFoldDB" id="A0A1M5M7X0"/>
<dbReference type="InterPro" id="IPR013538">
    <property type="entry name" value="ASHA1/2-like_C"/>
</dbReference>
<reference evidence="3 4" key="1">
    <citation type="submission" date="2016-11" db="EMBL/GenBank/DDBJ databases">
        <authorList>
            <person name="Jaros S."/>
            <person name="Januszkiewicz K."/>
            <person name="Wedrychowicz H."/>
        </authorList>
    </citation>
    <scope>NUCLEOTIDE SEQUENCE [LARGE SCALE GENOMIC DNA]</scope>
    <source>
        <strain evidence="3 4">DSM 21986</strain>
    </source>
</reference>
<evidence type="ECO:0000313" key="4">
    <source>
        <dbReference type="Proteomes" id="UP000184041"/>
    </source>
</evidence>
<dbReference type="OrthoDB" id="384974at2"/>
<dbReference type="InterPro" id="IPR023393">
    <property type="entry name" value="START-like_dom_sf"/>
</dbReference>
<evidence type="ECO:0000256" key="1">
    <source>
        <dbReference type="ARBA" id="ARBA00006817"/>
    </source>
</evidence>
<keyword evidence="4" id="KW-1185">Reference proteome</keyword>
<accession>A0A1M5M7X0</accession>
<feature type="domain" description="Activator of Hsp90 ATPase homologue 1/2-like C-terminal" evidence="2">
    <location>
        <begin position="11"/>
        <end position="144"/>
    </location>
</feature>
<comment type="similarity">
    <text evidence="1">Belongs to the AHA1 family.</text>
</comment>
<dbReference type="EMBL" id="FQUS01000052">
    <property type="protein sequence ID" value="SHG73059.1"/>
    <property type="molecule type" value="Genomic_DNA"/>
</dbReference>
<proteinExistence type="inferred from homology"/>
<dbReference type="Proteomes" id="UP000184041">
    <property type="component" value="Unassembled WGS sequence"/>
</dbReference>
<dbReference type="RefSeq" id="WP_073068761.1">
    <property type="nucleotide sequence ID" value="NZ_FQUS01000052.1"/>
</dbReference>
<sequence>MKTLHFSKIINVPAGKVWDTMLEDETYRQWTTAFTEGSHFEGSWEEGEKILFLDADGQGMVSTIAENRPHEFISIKHIGIIHDGVEDTESEEARKWAPAFENYTFTEENGRTTVAVDMDIEEEHEEMFQDMWPKALQKLKELAEN</sequence>
<evidence type="ECO:0000259" key="2">
    <source>
        <dbReference type="Pfam" id="PF08327"/>
    </source>
</evidence>
<dbReference type="SUPFAM" id="SSF55961">
    <property type="entry name" value="Bet v1-like"/>
    <property type="match status" value="1"/>
</dbReference>
<organism evidence="3 4">
    <name type="scientific">Fodinibius roseus</name>
    <dbReference type="NCBI Taxonomy" id="1194090"/>
    <lineage>
        <taxon>Bacteria</taxon>
        <taxon>Pseudomonadati</taxon>
        <taxon>Balneolota</taxon>
        <taxon>Balneolia</taxon>
        <taxon>Balneolales</taxon>
        <taxon>Balneolaceae</taxon>
        <taxon>Fodinibius</taxon>
    </lineage>
</organism>